<dbReference type="InterPro" id="IPR015797">
    <property type="entry name" value="NUDIX_hydrolase-like_dom_sf"/>
</dbReference>
<dbReference type="PANTHER" id="PTHR43736:SF1">
    <property type="entry name" value="DIHYDRONEOPTERIN TRIPHOSPHATE DIPHOSPHATASE"/>
    <property type="match status" value="1"/>
</dbReference>
<dbReference type="AlphaFoldDB" id="A0A9W6IJ79"/>
<dbReference type="InterPro" id="IPR000086">
    <property type="entry name" value="NUDIX_hydrolase_dom"/>
</dbReference>
<reference evidence="5" key="2">
    <citation type="submission" date="2023-01" db="EMBL/GenBank/DDBJ databases">
        <authorList>
            <person name="Sun Q."/>
            <person name="Evtushenko L."/>
        </authorList>
    </citation>
    <scope>NUCLEOTIDE SEQUENCE</scope>
    <source>
        <strain evidence="5">VKM B-1513</strain>
    </source>
</reference>
<evidence type="ECO:0000256" key="3">
    <source>
        <dbReference type="RuleBase" id="RU003476"/>
    </source>
</evidence>
<evidence type="ECO:0000313" key="5">
    <source>
        <dbReference type="EMBL" id="GLK50602.1"/>
    </source>
</evidence>
<evidence type="ECO:0000313" key="6">
    <source>
        <dbReference type="Proteomes" id="UP001143486"/>
    </source>
</evidence>
<dbReference type="InterPro" id="IPR020476">
    <property type="entry name" value="Nudix_hydrolase"/>
</dbReference>
<accession>A0A9W6IJ79</accession>
<feature type="domain" description="Nudix hydrolase" evidence="4">
    <location>
        <begin position="13"/>
        <end position="152"/>
    </location>
</feature>
<dbReference type="Gene3D" id="3.90.79.10">
    <property type="entry name" value="Nucleoside Triphosphate Pyrophosphohydrolase"/>
    <property type="match status" value="1"/>
</dbReference>
<dbReference type="PROSITE" id="PS00893">
    <property type="entry name" value="NUDIX_BOX"/>
    <property type="match status" value="1"/>
</dbReference>
<dbReference type="PRINTS" id="PR00502">
    <property type="entry name" value="NUDIXFAMILY"/>
</dbReference>
<name>A0A9W6IJ79_9PROT</name>
<keyword evidence="2 3" id="KW-0378">Hydrolase</keyword>
<dbReference type="EMBL" id="BSFE01000001">
    <property type="protein sequence ID" value="GLK50602.1"/>
    <property type="molecule type" value="Genomic_DNA"/>
</dbReference>
<organism evidence="5 6">
    <name type="scientific">Maricaulis virginensis</name>
    <dbReference type="NCBI Taxonomy" id="144022"/>
    <lineage>
        <taxon>Bacteria</taxon>
        <taxon>Pseudomonadati</taxon>
        <taxon>Pseudomonadota</taxon>
        <taxon>Alphaproteobacteria</taxon>
        <taxon>Maricaulales</taxon>
        <taxon>Maricaulaceae</taxon>
        <taxon>Maricaulis</taxon>
    </lineage>
</organism>
<evidence type="ECO:0000256" key="1">
    <source>
        <dbReference type="ARBA" id="ARBA00001946"/>
    </source>
</evidence>
<dbReference type="InterPro" id="IPR020084">
    <property type="entry name" value="NUDIX_hydrolase_CS"/>
</dbReference>
<dbReference type="GO" id="GO:0016787">
    <property type="term" value="F:hydrolase activity"/>
    <property type="evidence" value="ECO:0007669"/>
    <property type="project" value="UniProtKB-KW"/>
</dbReference>
<gene>
    <name evidence="5" type="ORF">GCM10017621_01100</name>
</gene>
<dbReference type="Pfam" id="PF00293">
    <property type="entry name" value="NUDIX"/>
    <property type="match status" value="1"/>
</dbReference>
<dbReference type="CDD" id="cd04673">
    <property type="entry name" value="NUDIX_ADPRase"/>
    <property type="match status" value="1"/>
</dbReference>
<evidence type="ECO:0000259" key="4">
    <source>
        <dbReference type="PROSITE" id="PS51462"/>
    </source>
</evidence>
<reference evidence="5" key="1">
    <citation type="journal article" date="2014" name="Int. J. Syst. Evol. Microbiol.">
        <title>Complete genome sequence of Corynebacterium casei LMG S-19264T (=DSM 44701T), isolated from a smear-ripened cheese.</title>
        <authorList>
            <consortium name="US DOE Joint Genome Institute (JGI-PGF)"/>
            <person name="Walter F."/>
            <person name="Albersmeier A."/>
            <person name="Kalinowski J."/>
            <person name="Ruckert C."/>
        </authorList>
    </citation>
    <scope>NUCLEOTIDE SEQUENCE</scope>
    <source>
        <strain evidence="5">VKM B-1513</strain>
    </source>
</reference>
<comment type="caution">
    <text evidence="5">The sequence shown here is derived from an EMBL/GenBank/DDBJ whole genome shotgun (WGS) entry which is preliminary data.</text>
</comment>
<dbReference type="Proteomes" id="UP001143486">
    <property type="component" value="Unassembled WGS sequence"/>
</dbReference>
<evidence type="ECO:0000256" key="2">
    <source>
        <dbReference type="ARBA" id="ARBA00022801"/>
    </source>
</evidence>
<protein>
    <submittedName>
        <fullName evidence="5">DNA mismatch repair protein MutT</fullName>
    </submittedName>
</protein>
<dbReference type="PROSITE" id="PS51462">
    <property type="entry name" value="NUDIX"/>
    <property type="match status" value="1"/>
</dbReference>
<comment type="similarity">
    <text evidence="3">Belongs to the Nudix hydrolase family.</text>
</comment>
<sequence>MMSGPHPDTYAPRPVAGAGIVVFRGEEVLLIRRGKPPYEGEWSLPGGKIEYGETAAEAALRELAEETGTTARIAGLIDVIDSIGAREPGRPGDWHYVLVDFAGVWTGGEPVAADDVSEAGFFAYDEAVAMTRWDRTRDVIGRARAIVEAQADPALSAPQSAS</sequence>
<keyword evidence="6" id="KW-1185">Reference proteome</keyword>
<dbReference type="PANTHER" id="PTHR43736">
    <property type="entry name" value="ADP-RIBOSE PYROPHOSPHATASE"/>
    <property type="match status" value="1"/>
</dbReference>
<proteinExistence type="inferred from homology"/>
<comment type="cofactor">
    <cofactor evidence="1">
        <name>Mg(2+)</name>
        <dbReference type="ChEBI" id="CHEBI:18420"/>
    </cofactor>
</comment>
<dbReference type="SUPFAM" id="SSF55811">
    <property type="entry name" value="Nudix"/>
    <property type="match status" value="1"/>
</dbReference>